<evidence type="ECO:0000259" key="6">
    <source>
        <dbReference type="PROSITE" id="PS50885"/>
    </source>
</evidence>
<protein>
    <submittedName>
        <fullName evidence="7">Methyl-accepting chemotaxis protein</fullName>
    </submittedName>
</protein>
<dbReference type="InterPro" id="IPR004089">
    <property type="entry name" value="MCPsignal_dom"/>
</dbReference>
<accession>A0ABQ0B4M8</accession>
<reference evidence="7 8" key="1">
    <citation type="submission" date="2024-04" db="EMBL/GenBank/DDBJ databases">
        <title>Defined microbial consortia suppress multidrug-resistant proinflammatory Enterobacteriaceae via ecological control.</title>
        <authorList>
            <person name="Furuichi M."/>
            <person name="Kawaguchi T."/>
            <person name="Pust M."/>
            <person name="Yasuma K."/>
            <person name="Plichta D."/>
            <person name="Hasegawa N."/>
            <person name="Ohya T."/>
            <person name="Bhattarai S."/>
            <person name="Sasajima S."/>
            <person name="Aoto Y."/>
            <person name="Tuganbaev T."/>
            <person name="Yaginuma M."/>
            <person name="Ueda M."/>
            <person name="Okahashi N."/>
            <person name="Amafuji K."/>
            <person name="Kiridooshi Y."/>
            <person name="Sugita K."/>
            <person name="Strazar M."/>
            <person name="Skelly A."/>
            <person name="Suda W."/>
            <person name="Hattori M."/>
            <person name="Nakamoto N."/>
            <person name="Caballero S."/>
            <person name="Norman J."/>
            <person name="Olle B."/>
            <person name="Tanoue T."/>
            <person name="Arita M."/>
            <person name="Bucci V."/>
            <person name="Atarashi K."/>
            <person name="Xavier R."/>
            <person name="Honda K."/>
        </authorList>
    </citation>
    <scope>NUCLEOTIDE SEQUENCE [LARGE SCALE GENOMIC DNA]</scope>
    <source>
        <strain evidence="8">k04-0078-D8-1</strain>
    </source>
</reference>
<evidence type="ECO:0000313" key="8">
    <source>
        <dbReference type="Proteomes" id="UP001600943"/>
    </source>
</evidence>
<dbReference type="PRINTS" id="PR00260">
    <property type="entry name" value="CHEMTRNSDUCR"/>
</dbReference>
<keyword evidence="1" id="KW-0145">Chemotaxis</keyword>
<dbReference type="Pfam" id="PF00015">
    <property type="entry name" value="MCPsignal"/>
    <property type="match status" value="1"/>
</dbReference>
<dbReference type="SMART" id="SM00283">
    <property type="entry name" value="MA"/>
    <property type="match status" value="1"/>
</dbReference>
<name>A0ABQ0B4M8_9FIRM</name>
<keyword evidence="4" id="KW-0472">Membrane</keyword>
<dbReference type="Proteomes" id="UP001600943">
    <property type="component" value="Unassembled WGS sequence"/>
</dbReference>
<evidence type="ECO:0000313" key="7">
    <source>
        <dbReference type="EMBL" id="GAA6406409.1"/>
    </source>
</evidence>
<dbReference type="InterPro" id="IPR004090">
    <property type="entry name" value="Chemotax_Me-accpt_rcpt"/>
</dbReference>
<dbReference type="Pfam" id="PF12729">
    <property type="entry name" value="4HB_MCP_1"/>
    <property type="match status" value="1"/>
</dbReference>
<dbReference type="SUPFAM" id="SSF58104">
    <property type="entry name" value="Methyl-accepting chemotaxis protein (MCP) signaling domain"/>
    <property type="match status" value="1"/>
</dbReference>
<dbReference type="PROSITE" id="PS50885">
    <property type="entry name" value="HAMP"/>
    <property type="match status" value="1"/>
</dbReference>
<keyword evidence="4" id="KW-0812">Transmembrane</keyword>
<comment type="caution">
    <text evidence="7">The sequence shown here is derived from an EMBL/GenBank/DDBJ whole genome shotgun (WGS) entry which is preliminary data.</text>
</comment>
<keyword evidence="4" id="KW-1133">Transmembrane helix</keyword>
<dbReference type="PANTHER" id="PTHR43531">
    <property type="entry name" value="PROTEIN ICFG"/>
    <property type="match status" value="1"/>
</dbReference>
<dbReference type="Gene3D" id="1.10.287.950">
    <property type="entry name" value="Methyl-accepting chemotaxis protein"/>
    <property type="match status" value="1"/>
</dbReference>
<sequence>MIKNMKIQLKLILSYVLIIVFCTVAGIVALVMLNKIGNNLNRFYDKNYTVTVNVWVARREMQYARSELLMSLLETDEKKVEDSIESASTHLATMRDTFPTIRKLFQGDITLVDQAETILEDAVVVRDQVFELARAAKKEEALSLMQESYVPLLDSMADALYEIAEVAGENAEKMVAQGNQAQNAATFIIFVIMILGTILALLLALVIAKGIRDPIRQIELAAGNMAKGELGHTEIAYKSKDELGCLSDNMRTLVLSLKNIIGDIDFLLSSMATGDFTLHTQTPDSYVGDFSGILCSMETLKDTLNSTLIQISHGAKLVSSGSEQVSAGAQTLAIGATEQASTIEELTAAISDISSQVAETARDTAKARQQSIQSGQQAADCNMQMQEMISAMADINHTAKEIGEITKKLEDIAFQTNILSLNASVEAARAGADGRGFAVVASEVRNLAVKSAEASKSTSVLIANSIYAIEKGVGIAERTAETLTQVVDNTQSVLKTVEKIASAAGEQASTITMITQGMEQISDIVQTNSATAEESAAASEELSSQAEMLKNLVNQFKLNDI</sequence>
<feature type="transmembrane region" description="Helical" evidence="4">
    <location>
        <begin position="187"/>
        <end position="208"/>
    </location>
</feature>
<proteinExistence type="inferred from homology"/>
<evidence type="ECO:0000259" key="5">
    <source>
        <dbReference type="PROSITE" id="PS50111"/>
    </source>
</evidence>
<dbReference type="InterPro" id="IPR024478">
    <property type="entry name" value="HlyB_4HB_MCP"/>
</dbReference>
<dbReference type="InterPro" id="IPR051310">
    <property type="entry name" value="MCP_chemotaxis"/>
</dbReference>
<evidence type="ECO:0000256" key="3">
    <source>
        <dbReference type="PROSITE-ProRule" id="PRU00284"/>
    </source>
</evidence>
<gene>
    <name evidence="7" type="ORF">K040078D81_05260</name>
</gene>
<dbReference type="InterPro" id="IPR003660">
    <property type="entry name" value="HAMP_dom"/>
</dbReference>
<dbReference type="PANTHER" id="PTHR43531:SF11">
    <property type="entry name" value="METHYL-ACCEPTING CHEMOTAXIS PROTEIN 3"/>
    <property type="match status" value="1"/>
</dbReference>
<feature type="transmembrane region" description="Helical" evidence="4">
    <location>
        <begin position="12"/>
        <end position="33"/>
    </location>
</feature>
<dbReference type="EMBL" id="BAABYW010000001">
    <property type="protein sequence ID" value="GAA6406409.1"/>
    <property type="molecule type" value="Genomic_DNA"/>
</dbReference>
<dbReference type="RefSeq" id="WP_390403361.1">
    <property type="nucleotide sequence ID" value="NZ_BAABYW010000001.1"/>
</dbReference>
<dbReference type="PROSITE" id="PS50111">
    <property type="entry name" value="CHEMOTAXIS_TRANSDUC_2"/>
    <property type="match status" value="1"/>
</dbReference>
<dbReference type="Gene3D" id="6.10.340.10">
    <property type="match status" value="1"/>
</dbReference>
<evidence type="ECO:0000256" key="1">
    <source>
        <dbReference type="ARBA" id="ARBA00022500"/>
    </source>
</evidence>
<feature type="domain" description="Methyl-accepting transducer" evidence="5">
    <location>
        <begin position="314"/>
        <end position="543"/>
    </location>
</feature>
<dbReference type="CDD" id="cd06225">
    <property type="entry name" value="HAMP"/>
    <property type="match status" value="1"/>
</dbReference>
<keyword evidence="3" id="KW-0807">Transducer</keyword>
<comment type="similarity">
    <text evidence="2">Belongs to the methyl-accepting chemotaxis (MCP) protein family.</text>
</comment>
<evidence type="ECO:0000256" key="2">
    <source>
        <dbReference type="ARBA" id="ARBA00029447"/>
    </source>
</evidence>
<organism evidence="7 8">
    <name type="scientific">Blautia hominis</name>
    <dbReference type="NCBI Taxonomy" id="2025493"/>
    <lineage>
        <taxon>Bacteria</taxon>
        <taxon>Bacillati</taxon>
        <taxon>Bacillota</taxon>
        <taxon>Clostridia</taxon>
        <taxon>Lachnospirales</taxon>
        <taxon>Lachnospiraceae</taxon>
        <taxon>Blautia</taxon>
    </lineage>
</organism>
<keyword evidence="8" id="KW-1185">Reference proteome</keyword>
<evidence type="ECO:0000256" key="4">
    <source>
        <dbReference type="SAM" id="Phobius"/>
    </source>
</evidence>
<feature type="domain" description="HAMP" evidence="6">
    <location>
        <begin position="209"/>
        <end position="262"/>
    </location>
</feature>